<keyword evidence="2" id="KW-1185">Reference proteome</keyword>
<proteinExistence type="predicted"/>
<dbReference type="EMBL" id="JAUSWO010000001">
    <property type="protein sequence ID" value="MDQ0513843.1"/>
    <property type="molecule type" value="Genomic_DNA"/>
</dbReference>
<name>A0ABU0LYS7_9BACT</name>
<gene>
    <name evidence="1" type="ORF">J2Z62_000281</name>
</gene>
<evidence type="ECO:0000313" key="1">
    <source>
        <dbReference type="EMBL" id="MDQ0513843.1"/>
    </source>
</evidence>
<protein>
    <submittedName>
        <fullName evidence="1">Uncharacterized protein</fullName>
    </submittedName>
</protein>
<organism evidence="1 2">
    <name type="scientific">Mycoplasmoides fastidiosum</name>
    <dbReference type="NCBI Taxonomy" id="92758"/>
    <lineage>
        <taxon>Bacteria</taxon>
        <taxon>Bacillati</taxon>
        <taxon>Mycoplasmatota</taxon>
        <taxon>Mycoplasmoidales</taxon>
        <taxon>Mycoplasmoidaceae</taxon>
        <taxon>Mycoplasmoides</taxon>
    </lineage>
</organism>
<reference evidence="1" key="1">
    <citation type="submission" date="2023-07" db="EMBL/GenBank/DDBJ databases">
        <title>Genomic Encyclopedia of Type Strains, Phase IV (KMG-IV): sequencing the most valuable type-strain genomes for metagenomic binning, comparative biology and taxonomic classification.</title>
        <authorList>
            <person name="Goeker M."/>
        </authorList>
    </citation>
    <scope>NUCLEOTIDE SEQUENCE [LARGE SCALE GENOMIC DNA]</scope>
    <source>
        <strain evidence="1">DSM 21204</strain>
    </source>
</reference>
<comment type="caution">
    <text evidence="1">The sequence shown here is derived from an EMBL/GenBank/DDBJ whole genome shotgun (WGS) entry which is preliminary data.</text>
</comment>
<accession>A0ABU0LYS7</accession>
<dbReference type="Proteomes" id="UP001240643">
    <property type="component" value="Unassembled WGS sequence"/>
</dbReference>
<dbReference type="RefSeq" id="WP_256547462.1">
    <property type="nucleotide sequence ID" value="NZ_CP101809.1"/>
</dbReference>
<sequence length="247" mass="29648">MIKISKSEIDALFKMNYLQACKYLQEKYGLATGSYFANSGCKSTNSKIKRTKEGLYIHHIKENEFADLAQKHIAILCDFSYQEPINLVYCNLIEHLILHVLIAWEYMQNRPNLGIIWIIAQINDYFNENVTFEKTPHHEVQRQLYKDFKEEYFYTLSQIIKKDKENIIWSFSKRIFMSYKILGENEQLIKEGKIIKIWADYLDQNYYQELKEYLIKTDAFDEYSYYQISTKNDFQYSEYIGILMGRH</sequence>
<evidence type="ECO:0000313" key="2">
    <source>
        <dbReference type="Proteomes" id="UP001240643"/>
    </source>
</evidence>